<dbReference type="Pfam" id="PF17851">
    <property type="entry name" value="GH43_C2"/>
    <property type="match status" value="1"/>
</dbReference>
<dbReference type="Gene3D" id="2.60.120.200">
    <property type="match status" value="1"/>
</dbReference>
<feature type="site" description="Important for catalytic activity, responsible for pKa modulation of the active site Glu and correct orientation of both the proton donor and substrate" evidence="5">
    <location>
        <position position="167"/>
    </location>
</feature>
<dbReference type="PANTHER" id="PTHR42812">
    <property type="entry name" value="BETA-XYLOSIDASE"/>
    <property type="match status" value="1"/>
</dbReference>
<evidence type="ECO:0000256" key="5">
    <source>
        <dbReference type="PIRSR" id="PIRSR606710-2"/>
    </source>
</evidence>
<dbReference type="SUPFAM" id="SSF75005">
    <property type="entry name" value="Arabinanase/levansucrase/invertase"/>
    <property type="match status" value="1"/>
</dbReference>
<evidence type="ECO:0000256" key="6">
    <source>
        <dbReference type="RuleBase" id="RU361187"/>
    </source>
</evidence>
<name>A0A7X4HHD0_9BURK</name>
<feature type="chain" id="PRO_5031401629" evidence="7">
    <location>
        <begin position="21"/>
        <end position="538"/>
    </location>
</feature>
<evidence type="ECO:0000313" key="10">
    <source>
        <dbReference type="Proteomes" id="UP000450676"/>
    </source>
</evidence>
<reference evidence="9 10" key="1">
    <citation type="submission" date="2019-12" db="EMBL/GenBank/DDBJ databases">
        <title>Novel species isolated from a subtropical stream in China.</title>
        <authorList>
            <person name="Lu H."/>
        </authorList>
    </citation>
    <scope>NUCLEOTIDE SEQUENCE [LARGE SCALE GENOMIC DNA]</scope>
    <source>
        <strain evidence="9 10">FT127W</strain>
    </source>
</reference>
<protein>
    <submittedName>
        <fullName evidence="9">Family 43 glycosylhydrolase</fullName>
    </submittedName>
</protein>
<comment type="similarity">
    <text evidence="1 6">Belongs to the glycosyl hydrolase 43 family.</text>
</comment>
<evidence type="ECO:0000313" key="9">
    <source>
        <dbReference type="EMBL" id="MYN10457.1"/>
    </source>
</evidence>
<dbReference type="SUPFAM" id="SSF49899">
    <property type="entry name" value="Concanavalin A-like lectins/glucanases"/>
    <property type="match status" value="1"/>
</dbReference>
<dbReference type="GO" id="GO:0005975">
    <property type="term" value="P:carbohydrate metabolic process"/>
    <property type="evidence" value="ECO:0007669"/>
    <property type="project" value="InterPro"/>
</dbReference>
<dbReference type="InterPro" id="IPR013320">
    <property type="entry name" value="ConA-like_dom_sf"/>
</dbReference>
<dbReference type="RefSeq" id="WP_161074746.1">
    <property type="nucleotide sequence ID" value="NZ_WWCU01000038.1"/>
</dbReference>
<dbReference type="Gene3D" id="2.115.10.20">
    <property type="entry name" value="Glycosyl hydrolase domain, family 43"/>
    <property type="match status" value="1"/>
</dbReference>
<dbReference type="InterPro" id="IPR041542">
    <property type="entry name" value="GH43_C2"/>
</dbReference>
<dbReference type="AlphaFoldDB" id="A0A7X4HHD0"/>
<accession>A0A7X4HHD0</accession>
<dbReference type="Pfam" id="PF04616">
    <property type="entry name" value="Glyco_hydro_43"/>
    <property type="match status" value="1"/>
</dbReference>
<keyword evidence="7" id="KW-0732">Signal</keyword>
<proteinExistence type="inferred from homology"/>
<dbReference type="CDD" id="cd09002">
    <property type="entry name" value="GH43_XYL-like"/>
    <property type="match status" value="1"/>
</dbReference>
<dbReference type="InterPro" id="IPR006710">
    <property type="entry name" value="Glyco_hydro_43"/>
</dbReference>
<evidence type="ECO:0000256" key="2">
    <source>
        <dbReference type="ARBA" id="ARBA00022801"/>
    </source>
</evidence>
<gene>
    <name evidence="9" type="ORF">GTP77_24350</name>
</gene>
<feature type="active site" description="Proton donor" evidence="4">
    <location>
        <position position="222"/>
    </location>
</feature>
<dbReference type="InterPro" id="IPR051795">
    <property type="entry name" value="Glycosyl_Hydrlase_43"/>
</dbReference>
<evidence type="ECO:0000259" key="8">
    <source>
        <dbReference type="Pfam" id="PF17851"/>
    </source>
</evidence>
<feature type="domain" description="Beta-xylosidase C-terminal Concanavalin A-like" evidence="8">
    <location>
        <begin position="356"/>
        <end position="526"/>
    </location>
</feature>
<comment type="caution">
    <text evidence="9">The sequence shown here is derived from an EMBL/GenBank/DDBJ whole genome shotgun (WGS) entry which is preliminary data.</text>
</comment>
<evidence type="ECO:0000256" key="1">
    <source>
        <dbReference type="ARBA" id="ARBA00009865"/>
    </source>
</evidence>
<organism evidence="9 10">
    <name type="scientific">Pseudoduganella aquatica</name>
    <dbReference type="NCBI Taxonomy" id="2660641"/>
    <lineage>
        <taxon>Bacteria</taxon>
        <taxon>Pseudomonadati</taxon>
        <taxon>Pseudomonadota</taxon>
        <taxon>Betaproteobacteria</taxon>
        <taxon>Burkholderiales</taxon>
        <taxon>Oxalobacteraceae</taxon>
        <taxon>Telluria group</taxon>
        <taxon>Pseudoduganella</taxon>
    </lineage>
</organism>
<dbReference type="InterPro" id="IPR023296">
    <property type="entry name" value="Glyco_hydro_beta-prop_sf"/>
</dbReference>
<keyword evidence="3 6" id="KW-0326">Glycosidase</keyword>
<evidence type="ECO:0000256" key="4">
    <source>
        <dbReference type="PIRSR" id="PIRSR606710-1"/>
    </source>
</evidence>
<evidence type="ECO:0000256" key="7">
    <source>
        <dbReference type="SAM" id="SignalP"/>
    </source>
</evidence>
<dbReference type="Proteomes" id="UP000450676">
    <property type="component" value="Unassembled WGS sequence"/>
</dbReference>
<dbReference type="PANTHER" id="PTHR42812:SF2">
    <property type="entry name" value="XYLOSIDASE_ARABINOSIDASE"/>
    <property type="match status" value="1"/>
</dbReference>
<dbReference type="EMBL" id="WWCU01000038">
    <property type="protein sequence ID" value="MYN10457.1"/>
    <property type="molecule type" value="Genomic_DNA"/>
</dbReference>
<keyword evidence="10" id="KW-1185">Reference proteome</keyword>
<keyword evidence="2 6" id="KW-0378">Hydrolase</keyword>
<feature type="active site" description="Proton acceptor" evidence="4">
    <location>
        <position position="69"/>
    </location>
</feature>
<evidence type="ECO:0000256" key="3">
    <source>
        <dbReference type="ARBA" id="ARBA00023295"/>
    </source>
</evidence>
<sequence length="538" mass="59535">MRLAAVLLALSAPIAPFAAAQNTAPCTKELGNPFLRHCQDWARGVEQQRKADLGNGSYLNPIMAGDHPDPSVLKDGDDYYMTFSSFEAYPGLTIWHSRDLVNWEPIGSALKQYVGSVWAPELTRHNGRYYLYIPAKLPGNNNIYVIHADNIRGPWSEPVALNNARIDPGHIVGEDGKRYLFLSHGDRVQLSDDGLKIAGPVQHVYDGWKYPEEWDVEGYAQEGPKMTRHGDYFYMTLALGGTAGPPTGHMVVSARSRSIHGPWENSPYNPIIRTESAAEKWWSKGHATLVEGPGKSGWYMMYHGYENGFHALGRQALLAPIEWTSDGWFKAAAFDAGKPIPKPAGGSAVQHGMALSDDFSSNKFGLQWSFFRGGVDENKRVRYRDGLLELDAKGGSPADSSPLTFLAGDQAYQFEVDIDFDPGAQAGALLFYNDKLYAGVGVNKDGFILHRYGMDQPRGGKPAGMANKLRMRVTNDRHILTIHTSTDQGKTWHKYGVQMEVSGYNHNTAYGFMSLRPAIYAAGKGKVRFTNLVYRALP</sequence>
<feature type="signal peptide" evidence="7">
    <location>
        <begin position="1"/>
        <end position="20"/>
    </location>
</feature>
<dbReference type="GO" id="GO:0004553">
    <property type="term" value="F:hydrolase activity, hydrolyzing O-glycosyl compounds"/>
    <property type="evidence" value="ECO:0007669"/>
    <property type="project" value="InterPro"/>
</dbReference>